<evidence type="ECO:0000256" key="4">
    <source>
        <dbReference type="ARBA" id="ARBA00022490"/>
    </source>
</evidence>
<dbReference type="GO" id="GO:0005047">
    <property type="term" value="F:signal recognition particle binding"/>
    <property type="evidence" value="ECO:0007669"/>
    <property type="project" value="TreeGrafter"/>
</dbReference>
<comment type="subcellular location">
    <subcellularLocation>
        <location evidence="1">Cell membrane</location>
        <topology evidence="1">Peripheral membrane protein</topology>
        <orientation evidence="1">Cytoplasmic side</orientation>
    </subcellularLocation>
</comment>
<dbReference type="EMBL" id="JRPD02000026">
    <property type="protein sequence ID" value="TLD98667.1"/>
    <property type="molecule type" value="Genomic_DNA"/>
</dbReference>
<evidence type="ECO:0000313" key="12">
    <source>
        <dbReference type="EMBL" id="TLD98667.1"/>
    </source>
</evidence>
<keyword evidence="6" id="KW-0378">Hydrolase</keyword>
<dbReference type="SUPFAM" id="SSF47364">
    <property type="entry name" value="Domain of the SRP/SRP receptor G-proteins"/>
    <property type="match status" value="1"/>
</dbReference>
<dbReference type="Gene3D" id="1.20.120.140">
    <property type="entry name" value="Signal recognition particle SRP54, nucleotide-binding domain"/>
    <property type="match status" value="1"/>
</dbReference>
<dbReference type="GO" id="GO:0003924">
    <property type="term" value="F:GTPase activity"/>
    <property type="evidence" value="ECO:0007669"/>
    <property type="project" value="TreeGrafter"/>
</dbReference>
<sequence length="289" mass="32232">MFSFFKKTSDNIVKFLGKKTSKISKEKLEEVLIESDIDYEIIEAMLNNLGETVTKNELRVALTRFFRKESYYDNVKFEEIAAKPVVYLIFGVNGAGKTTTIAKLAKRFKDSNKKVILGAGDTFRAAAIEQLTLWSRKIGVDIITTKHAHDPSALAFDTINAAKSRNMDYAIIDTAGRLPNQTNLKNELIKISKTCDKALESAPFHRILILDGTQGAAGIEQAKIFHEALKLDGIIMTKMDGTSKGGAILSIIHEFRLPILFLGTGEQADEMIEFRESDFIEGLLDSIFE</sequence>
<evidence type="ECO:0000259" key="10">
    <source>
        <dbReference type="PROSITE" id="PS00300"/>
    </source>
</evidence>
<dbReference type="SMART" id="SM00962">
    <property type="entry name" value="SRP54"/>
    <property type="match status" value="1"/>
</dbReference>
<reference evidence="11 14" key="2">
    <citation type="submission" date="2018-06" db="EMBL/GenBank/DDBJ databases">
        <authorList>
            <consortium name="Pathogen Informatics"/>
            <person name="Doyle S."/>
        </authorList>
    </citation>
    <scope>NUCLEOTIDE SEQUENCE [LARGE SCALE GENOMIC DNA]</scope>
    <source>
        <strain evidence="11 14">NCTC12714</strain>
    </source>
</reference>
<dbReference type="GO" id="GO:0005886">
    <property type="term" value="C:plasma membrane"/>
    <property type="evidence" value="ECO:0007669"/>
    <property type="project" value="UniProtKB-SubCell"/>
</dbReference>
<dbReference type="SMART" id="SM00382">
    <property type="entry name" value="AAA"/>
    <property type="match status" value="1"/>
</dbReference>
<dbReference type="RefSeq" id="WP_104692282.1">
    <property type="nucleotide sequence ID" value="NZ_FZML01000031.1"/>
</dbReference>
<dbReference type="CDD" id="cd17874">
    <property type="entry name" value="FtsY"/>
    <property type="match status" value="1"/>
</dbReference>
<feature type="domain" description="SRP54-type proteins GTP-binding" evidence="10">
    <location>
        <begin position="258"/>
        <end position="271"/>
    </location>
</feature>
<evidence type="ECO:0000256" key="5">
    <source>
        <dbReference type="ARBA" id="ARBA00022741"/>
    </source>
</evidence>
<dbReference type="PANTHER" id="PTHR43134">
    <property type="entry name" value="SIGNAL RECOGNITION PARTICLE RECEPTOR SUBUNIT ALPHA"/>
    <property type="match status" value="1"/>
</dbReference>
<keyword evidence="3" id="KW-1003">Cell membrane</keyword>
<evidence type="ECO:0000256" key="8">
    <source>
        <dbReference type="ARBA" id="ARBA00023136"/>
    </source>
</evidence>
<dbReference type="InterPro" id="IPR000897">
    <property type="entry name" value="SRP54_GTPase_dom"/>
</dbReference>
<keyword evidence="8" id="KW-0472">Membrane</keyword>
<reference evidence="12 13" key="1">
    <citation type="journal article" date="2014" name="Genome Announc.">
        <title>Draft genome sequences of eight enterohepatic helicobacter species isolated from both laboratory and wild rodents.</title>
        <authorList>
            <person name="Sheh A."/>
            <person name="Shen Z."/>
            <person name="Fox J.G."/>
        </authorList>
    </citation>
    <scope>NUCLEOTIDE SEQUENCE [LARGE SCALE GENOMIC DNA]</scope>
    <source>
        <strain evidence="12 13">ST1</strain>
    </source>
</reference>
<dbReference type="Pfam" id="PF00448">
    <property type="entry name" value="SRP54"/>
    <property type="match status" value="1"/>
</dbReference>
<dbReference type="AlphaFoldDB" id="A0A377PU60"/>
<accession>A0A377PU60</accession>
<evidence type="ECO:0000256" key="9">
    <source>
        <dbReference type="ARBA" id="ARBA00023170"/>
    </source>
</evidence>
<dbReference type="STRING" id="216.LS73_10230"/>
<dbReference type="InterPro" id="IPR036225">
    <property type="entry name" value="SRP/SRP_N"/>
</dbReference>
<keyword evidence="4" id="KW-0963">Cytoplasm</keyword>
<dbReference type="PROSITE" id="PS00300">
    <property type="entry name" value="SRP54"/>
    <property type="match status" value="1"/>
</dbReference>
<comment type="similarity">
    <text evidence="2">Belongs to the GTP-binding SRP family.</text>
</comment>
<dbReference type="FunFam" id="3.40.50.300:FF:000053">
    <property type="entry name" value="Signal recognition particle receptor FtsY"/>
    <property type="match status" value="1"/>
</dbReference>
<evidence type="ECO:0000256" key="6">
    <source>
        <dbReference type="ARBA" id="ARBA00022801"/>
    </source>
</evidence>
<dbReference type="NCBIfam" id="TIGR00064">
    <property type="entry name" value="ftsY"/>
    <property type="match status" value="1"/>
</dbReference>
<dbReference type="InterPro" id="IPR042101">
    <property type="entry name" value="SRP54_N_sf"/>
</dbReference>
<organism evidence="11 14">
    <name type="scientific">Helicobacter muridarum</name>
    <dbReference type="NCBI Taxonomy" id="216"/>
    <lineage>
        <taxon>Bacteria</taxon>
        <taxon>Pseudomonadati</taxon>
        <taxon>Campylobacterota</taxon>
        <taxon>Epsilonproteobacteria</taxon>
        <taxon>Campylobacterales</taxon>
        <taxon>Helicobacteraceae</taxon>
        <taxon>Helicobacter</taxon>
    </lineage>
</organism>
<keyword evidence="5" id="KW-0547">Nucleotide-binding</keyword>
<dbReference type="PANTHER" id="PTHR43134:SF1">
    <property type="entry name" value="SIGNAL RECOGNITION PARTICLE RECEPTOR SUBUNIT ALPHA"/>
    <property type="match status" value="1"/>
</dbReference>
<keyword evidence="9 11" id="KW-0675">Receptor</keyword>
<proteinExistence type="inferred from homology"/>
<dbReference type="GO" id="GO:0005525">
    <property type="term" value="F:GTP binding"/>
    <property type="evidence" value="ECO:0007669"/>
    <property type="project" value="UniProtKB-KW"/>
</dbReference>
<evidence type="ECO:0000256" key="7">
    <source>
        <dbReference type="ARBA" id="ARBA00023134"/>
    </source>
</evidence>
<dbReference type="GO" id="GO:0006614">
    <property type="term" value="P:SRP-dependent cotranslational protein targeting to membrane"/>
    <property type="evidence" value="ECO:0007669"/>
    <property type="project" value="InterPro"/>
</dbReference>
<dbReference type="SUPFAM" id="SSF52540">
    <property type="entry name" value="P-loop containing nucleoside triphosphate hydrolases"/>
    <property type="match status" value="1"/>
</dbReference>
<dbReference type="InterPro" id="IPR003593">
    <property type="entry name" value="AAA+_ATPase"/>
</dbReference>
<evidence type="ECO:0000313" key="13">
    <source>
        <dbReference type="Proteomes" id="UP000029922"/>
    </source>
</evidence>
<dbReference type="OrthoDB" id="9804720at2"/>
<dbReference type="InterPro" id="IPR004390">
    <property type="entry name" value="SR_rcpt_FtsY"/>
</dbReference>
<protein>
    <submittedName>
        <fullName evidence="11">Signal recognition particle receptor protein</fullName>
    </submittedName>
    <submittedName>
        <fullName evidence="12">Signal recognition particle-docking protein FtsY</fullName>
    </submittedName>
</protein>
<evidence type="ECO:0000313" key="11">
    <source>
        <dbReference type="EMBL" id="STQ86386.1"/>
    </source>
</evidence>
<name>A0A377PU60_9HELI</name>
<keyword evidence="7" id="KW-0342">GTP-binding</keyword>
<keyword evidence="14" id="KW-1185">Reference proteome</keyword>
<evidence type="ECO:0000313" key="14">
    <source>
        <dbReference type="Proteomes" id="UP000255139"/>
    </source>
</evidence>
<dbReference type="Gene3D" id="3.40.50.300">
    <property type="entry name" value="P-loop containing nucleotide triphosphate hydrolases"/>
    <property type="match status" value="1"/>
</dbReference>
<dbReference type="InterPro" id="IPR027417">
    <property type="entry name" value="P-loop_NTPase"/>
</dbReference>
<dbReference type="EMBL" id="UGJE01000002">
    <property type="protein sequence ID" value="STQ86386.1"/>
    <property type="molecule type" value="Genomic_DNA"/>
</dbReference>
<dbReference type="Proteomes" id="UP000029922">
    <property type="component" value="Unassembled WGS sequence"/>
</dbReference>
<evidence type="ECO:0000256" key="1">
    <source>
        <dbReference type="ARBA" id="ARBA00004413"/>
    </source>
</evidence>
<gene>
    <name evidence="11" type="primary">ftsY</name>
    <name evidence="12" type="ORF">LS73_008560</name>
    <name evidence="11" type="ORF">NCTC12714_01193</name>
</gene>
<dbReference type="Proteomes" id="UP000255139">
    <property type="component" value="Unassembled WGS sequence"/>
</dbReference>
<evidence type="ECO:0000256" key="3">
    <source>
        <dbReference type="ARBA" id="ARBA00022475"/>
    </source>
</evidence>
<evidence type="ECO:0000256" key="2">
    <source>
        <dbReference type="ARBA" id="ARBA00008531"/>
    </source>
</evidence>